<gene>
    <name evidence="1" type="ORF">SAMN05444377_12019</name>
</gene>
<dbReference type="STRING" id="1124188.SAMN05444377_12019"/>
<proteinExistence type="predicted"/>
<dbReference type="OrthoDB" id="680581at2"/>
<accession>A0A1M5EM79</accession>
<dbReference type="Proteomes" id="UP000184147">
    <property type="component" value="Unassembled WGS sequence"/>
</dbReference>
<protein>
    <submittedName>
        <fullName evidence="1">Uncharacterized protein</fullName>
    </submittedName>
</protein>
<dbReference type="EMBL" id="FQVQ01000020">
    <property type="protein sequence ID" value="SHF80305.1"/>
    <property type="molecule type" value="Genomic_DNA"/>
</dbReference>
<organism evidence="1 2">
    <name type="scientific">Flavobacterium fontis</name>
    <dbReference type="NCBI Taxonomy" id="1124188"/>
    <lineage>
        <taxon>Bacteria</taxon>
        <taxon>Pseudomonadati</taxon>
        <taxon>Bacteroidota</taxon>
        <taxon>Flavobacteriia</taxon>
        <taxon>Flavobacteriales</taxon>
        <taxon>Flavobacteriaceae</taxon>
        <taxon>Flavobacterium</taxon>
    </lineage>
</organism>
<dbReference type="AlphaFoldDB" id="A0A1M5EM79"/>
<evidence type="ECO:0000313" key="2">
    <source>
        <dbReference type="Proteomes" id="UP000184147"/>
    </source>
</evidence>
<dbReference type="RefSeq" id="WP_073365275.1">
    <property type="nucleotide sequence ID" value="NZ_FQVQ01000020.1"/>
</dbReference>
<name>A0A1M5EM79_9FLAO</name>
<sequence length="81" mass="9654">METEQELNAKILKITMVIRDNYPELHQYLNEMPVTIPVDQNPEINVQHLKKYYDSLVAIFRNYVAEHQLNYINQRNAEGHL</sequence>
<keyword evidence="2" id="KW-1185">Reference proteome</keyword>
<reference evidence="1 2" key="1">
    <citation type="submission" date="2016-11" db="EMBL/GenBank/DDBJ databases">
        <authorList>
            <person name="Jaros S."/>
            <person name="Januszkiewicz K."/>
            <person name="Wedrychowicz H."/>
        </authorList>
    </citation>
    <scope>NUCLEOTIDE SEQUENCE [LARGE SCALE GENOMIC DNA]</scope>
    <source>
        <strain evidence="1 2">DSM 25660</strain>
    </source>
</reference>
<evidence type="ECO:0000313" key="1">
    <source>
        <dbReference type="EMBL" id="SHF80305.1"/>
    </source>
</evidence>